<dbReference type="EMBL" id="SNWP01000010">
    <property type="protein sequence ID" value="TDO28419.1"/>
    <property type="molecule type" value="Genomic_DNA"/>
</dbReference>
<dbReference type="Proteomes" id="UP000295741">
    <property type="component" value="Unassembled WGS sequence"/>
</dbReference>
<dbReference type="AlphaFoldDB" id="A0A4R6IZS2"/>
<organism evidence="1 2">
    <name type="scientific">Sediminibacterium goheungense</name>
    <dbReference type="NCBI Taxonomy" id="1086393"/>
    <lineage>
        <taxon>Bacteria</taxon>
        <taxon>Pseudomonadati</taxon>
        <taxon>Bacteroidota</taxon>
        <taxon>Chitinophagia</taxon>
        <taxon>Chitinophagales</taxon>
        <taxon>Chitinophagaceae</taxon>
        <taxon>Sediminibacterium</taxon>
    </lineage>
</organism>
<evidence type="ECO:0000313" key="1">
    <source>
        <dbReference type="EMBL" id="TDO28419.1"/>
    </source>
</evidence>
<keyword evidence="2" id="KW-1185">Reference proteome</keyword>
<proteinExistence type="predicted"/>
<gene>
    <name evidence="1" type="ORF">BC659_0484</name>
</gene>
<sequence>MRNTTKLKIILEDYNVDFSMNGGEYITLTLYDKETGDLEEFENKSYTSLITSAYSFARRMKKNNVVYED</sequence>
<evidence type="ECO:0000313" key="2">
    <source>
        <dbReference type="Proteomes" id="UP000295741"/>
    </source>
</evidence>
<accession>A0A4R6IZS2</accession>
<name>A0A4R6IZS2_9BACT</name>
<reference evidence="1 2" key="1">
    <citation type="submission" date="2019-03" db="EMBL/GenBank/DDBJ databases">
        <title>Genomic Encyclopedia of Archaeal and Bacterial Type Strains, Phase II (KMG-II): from individual species to whole genera.</title>
        <authorList>
            <person name="Goeker M."/>
        </authorList>
    </citation>
    <scope>NUCLEOTIDE SEQUENCE [LARGE SCALE GENOMIC DNA]</scope>
    <source>
        <strain evidence="1 2">DSM 28323</strain>
    </source>
</reference>
<comment type="caution">
    <text evidence="1">The sequence shown here is derived from an EMBL/GenBank/DDBJ whole genome shotgun (WGS) entry which is preliminary data.</text>
</comment>
<protein>
    <submittedName>
        <fullName evidence="1">Uncharacterized protein</fullName>
    </submittedName>
</protein>